<organism evidence="6 8">
    <name type="scientific">Arabidopsis thaliana</name>
    <name type="common">Mouse-ear cress</name>
    <dbReference type="NCBI Taxonomy" id="3702"/>
    <lineage>
        <taxon>Eukaryota</taxon>
        <taxon>Viridiplantae</taxon>
        <taxon>Streptophyta</taxon>
        <taxon>Embryophyta</taxon>
        <taxon>Tracheophyta</taxon>
        <taxon>Spermatophyta</taxon>
        <taxon>Magnoliopsida</taxon>
        <taxon>eudicotyledons</taxon>
        <taxon>Gunneridae</taxon>
        <taxon>Pentapetalae</taxon>
        <taxon>rosids</taxon>
        <taxon>malvids</taxon>
        <taxon>Brassicales</taxon>
        <taxon>Brassicaceae</taxon>
        <taxon>Camelineae</taxon>
        <taxon>Arabidopsis</taxon>
    </lineage>
</organism>
<feature type="domain" description="DYW" evidence="5">
    <location>
        <begin position="523"/>
        <end position="615"/>
    </location>
</feature>
<dbReference type="Gene3D" id="1.25.40.10">
    <property type="entry name" value="Tetratricopeptide repeat domain"/>
    <property type="match status" value="2"/>
</dbReference>
<evidence type="ECO:0000256" key="3">
    <source>
        <dbReference type="PROSITE-ProRule" id="PRU00708"/>
    </source>
</evidence>
<dbReference type="EMBL" id="CACRSJ010000105">
    <property type="protein sequence ID" value="VYS53489.1"/>
    <property type="molecule type" value="Genomic_DNA"/>
</dbReference>
<reference evidence="6" key="2">
    <citation type="submission" date="2016-03" db="EMBL/GenBank/DDBJ databases">
        <title>Full-length assembly of Arabidopsis thaliana Ler reveals the complement of translocations and inversions.</title>
        <authorList>
            <person name="Zapata L."/>
            <person name="Schneeberger K."/>
            <person name="Ossowski S."/>
        </authorList>
    </citation>
    <scope>NUCLEOTIDE SEQUENCE [LARGE SCALE GENOMIC DNA]</scope>
    <source>
        <tissue evidence="6">Leaf</tissue>
    </source>
</reference>
<keyword evidence="2" id="KW-0677">Repeat</keyword>
<dbReference type="PANTHER" id="PTHR47926">
    <property type="entry name" value="PENTATRICOPEPTIDE REPEAT-CONTAINING PROTEIN"/>
    <property type="match status" value="1"/>
</dbReference>
<evidence type="ECO:0000313" key="8">
    <source>
        <dbReference type="Proteomes" id="UP000078284"/>
    </source>
</evidence>
<dbReference type="PROSITE" id="PS51375">
    <property type="entry name" value="PPR"/>
    <property type="match status" value="1"/>
</dbReference>
<sequence length="615" mass="69906">MYTKLSLFPRKSSSLLSIANEKRIHQFLRNLCTAVERLDFGNSNDSSEMNPREGYNGRIQNRTGSSGEVSESIHTQSQSLGSNQGRNEQSWKQSPSLSNSQVQSQYQGNWYGTNSDYQNGVGSSWHSGKTIDREVYDMIMEFDEYCIQENVRVALTTMEKLEKKGYVMDFVRLLKLTQLCREGNVYYEVSVLEEAKVSVLAKIRALVNNLEANYLKYYTDIMIEEYDAFCKHGKVKKALYTIDILASMNYVVDLSRLLRLAKICGEAEGLQEAKTVHGKISASVSHLDLSSNHVLLEMYSNCGLANEAASVFEKMSEKNLETWCIIIRCFAKNGFGEDAIDMFSRFKEEGNIPDGQLFRGIFYACGMLGDVDEGLLHFESMSRDYGIAPSIEDYVSLVEMYALPGFLDEALEFVERMPMEPNVDVWETLMNLSRVHGNLELGDYCAEVVEFLDPTRLNKQSREGFIPVKASDVEKESLKKRSGILHGVKSSMQEFRAGDTNLPENDELFQLLRNLKMHMVEVGYVAETRMALHDIDQESKETLLLGHSERIAFARAVLNSAPRKPFTVIKNLRVCVDCHNALKIMSDIVGREVITRDIKRFHQMKNGACTCKDYW</sequence>
<dbReference type="OMA" id="MSMSKDY"/>
<proteinExistence type="inferred from homology"/>
<evidence type="ECO:0000313" key="9">
    <source>
        <dbReference type="Proteomes" id="UP000426265"/>
    </source>
</evidence>
<evidence type="ECO:0000313" key="6">
    <source>
        <dbReference type="EMBL" id="OAP10429.1"/>
    </source>
</evidence>
<reference evidence="8" key="1">
    <citation type="journal article" date="2016" name="Proc. Natl. Acad. Sci. U.S.A.">
        <title>Chromosome-level assembly of Arabidopsis thaliana Ler reveals the extent of translocation and inversion polymorphisms.</title>
        <authorList>
            <person name="Zapata L."/>
            <person name="Ding J."/>
            <person name="Willing E.M."/>
            <person name="Hartwig B."/>
            <person name="Bezdan D."/>
            <person name="Jiao W.B."/>
            <person name="Patel V."/>
            <person name="Velikkakam James G."/>
            <person name="Koornneef M."/>
            <person name="Ossowski S."/>
            <person name="Schneeberger K."/>
        </authorList>
    </citation>
    <scope>NUCLEOTIDE SEQUENCE [LARGE SCALE GENOMIC DNA]</scope>
    <source>
        <strain evidence="8">cv. Landsberg erecta</strain>
    </source>
</reference>
<dbReference type="ExpressionAtlas" id="A0A178VVM1">
    <property type="expression patterns" value="baseline and differential"/>
</dbReference>
<reference evidence="7 9" key="3">
    <citation type="submission" date="2019-11" db="EMBL/GenBank/DDBJ databases">
        <authorList>
            <person name="Jiao W.-B."/>
            <person name="Schneeberger K."/>
        </authorList>
    </citation>
    <scope>NUCLEOTIDE SEQUENCE [LARGE SCALE GENOMIC DNA]</scope>
    <source>
        <strain evidence="9">cv. An-1</strain>
    </source>
</reference>
<dbReference type="Proteomes" id="UP000078284">
    <property type="component" value="Chromosome 2"/>
</dbReference>
<dbReference type="EMBL" id="LUHQ01000002">
    <property type="protein sequence ID" value="OAP10429.1"/>
    <property type="molecule type" value="Genomic_DNA"/>
</dbReference>
<dbReference type="InterPro" id="IPR046960">
    <property type="entry name" value="PPR_At4g14850-like_plant"/>
</dbReference>
<dbReference type="InterPro" id="IPR002885">
    <property type="entry name" value="PPR_rpt"/>
</dbReference>
<dbReference type="GO" id="GO:0008270">
    <property type="term" value="F:zinc ion binding"/>
    <property type="evidence" value="ECO:0007669"/>
    <property type="project" value="InterPro"/>
</dbReference>
<dbReference type="InterPro" id="IPR032867">
    <property type="entry name" value="DYW_dom"/>
</dbReference>
<feature type="repeat" description="PPR" evidence="3">
    <location>
        <begin position="319"/>
        <end position="353"/>
    </location>
</feature>
<dbReference type="SMR" id="A0A178VVM1"/>
<dbReference type="GO" id="GO:0009451">
    <property type="term" value="P:RNA modification"/>
    <property type="evidence" value="ECO:0007669"/>
    <property type="project" value="InterPro"/>
</dbReference>
<dbReference type="Pfam" id="PF01535">
    <property type="entry name" value="PPR"/>
    <property type="match status" value="2"/>
</dbReference>
<dbReference type="AlphaFoldDB" id="A0A178VVM1"/>
<dbReference type="NCBIfam" id="TIGR00756">
    <property type="entry name" value="PPR"/>
    <property type="match status" value="1"/>
</dbReference>
<evidence type="ECO:0000259" key="5">
    <source>
        <dbReference type="Pfam" id="PF14432"/>
    </source>
</evidence>
<dbReference type="GO" id="GO:0003723">
    <property type="term" value="F:RNA binding"/>
    <property type="evidence" value="ECO:0007669"/>
    <property type="project" value="InterPro"/>
</dbReference>
<evidence type="ECO:0000256" key="2">
    <source>
        <dbReference type="ARBA" id="ARBA00022737"/>
    </source>
</evidence>
<gene>
    <name evidence="6" type="ordered locus">AXX17_At2g21370</name>
    <name evidence="7" type="ORF">AN1_LOCUS8947</name>
</gene>
<feature type="region of interest" description="Disordered" evidence="4">
    <location>
        <begin position="40"/>
        <end position="98"/>
    </location>
</feature>
<feature type="compositionally biased region" description="Polar residues" evidence="4">
    <location>
        <begin position="58"/>
        <end position="98"/>
    </location>
</feature>
<dbReference type="InterPro" id="IPR011990">
    <property type="entry name" value="TPR-like_helical_dom_sf"/>
</dbReference>
<dbReference type="KEGG" id="ath:AT2G25580"/>
<accession>A0A178VVM1</accession>
<protein>
    <submittedName>
        <fullName evidence="6">MEF8</fullName>
    </submittedName>
</protein>
<evidence type="ECO:0000256" key="4">
    <source>
        <dbReference type="SAM" id="MobiDB-lite"/>
    </source>
</evidence>
<comment type="similarity">
    <text evidence="1">Belongs to the PPR family. PCMP-H subfamily.</text>
</comment>
<dbReference type="Proteomes" id="UP000426265">
    <property type="component" value="Unassembled WGS sequence"/>
</dbReference>
<evidence type="ECO:0000256" key="1">
    <source>
        <dbReference type="ARBA" id="ARBA00006643"/>
    </source>
</evidence>
<evidence type="ECO:0000313" key="7">
    <source>
        <dbReference type="EMBL" id="VYS53489.1"/>
    </source>
</evidence>
<dbReference type="FunFam" id="1.25.40.10:FF:000741">
    <property type="entry name" value="Pentatricopeptide repeat-containing protein At2g25580"/>
    <property type="match status" value="1"/>
</dbReference>
<dbReference type="Pfam" id="PF14432">
    <property type="entry name" value="DYW_deaminase"/>
    <property type="match status" value="1"/>
</dbReference>
<dbReference type="PANTHER" id="PTHR47926:SF388">
    <property type="entry name" value="DYW DOMAIN-CONTAINING PROTEIN"/>
    <property type="match status" value="1"/>
</dbReference>
<name>A0A178VVM1_ARATH</name>